<name>A0A9Q8Q1R6_9GAMM</name>
<dbReference type="RefSeq" id="WP_047254906.1">
    <property type="nucleotide sequence ID" value="NZ_CAWMFK010000022.1"/>
</dbReference>
<accession>A0A9Q8Q1R6</accession>
<evidence type="ECO:0000256" key="6">
    <source>
        <dbReference type="ARBA" id="ARBA00037589"/>
    </source>
</evidence>
<evidence type="ECO:0000256" key="7">
    <source>
        <dbReference type="ARBA" id="ARBA00040167"/>
    </source>
</evidence>
<evidence type="ECO:0000313" key="10">
    <source>
        <dbReference type="EMBL" id="UNH30581.1"/>
    </source>
</evidence>
<dbReference type="InterPro" id="IPR036108">
    <property type="entry name" value="4pyrrol_syn_uPrphyn_synt_sf"/>
</dbReference>
<dbReference type="InterPro" id="IPR039793">
    <property type="entry name" value="UROS/Hem4"/>
</dbReference>
<dbReference type="AlphaFoldDB" id="A0A9Q8Q1R6"/>
<evidence type="ECO:0000256" key="4">
    <source>
        <dbReference type="ARBA" id="ARBA00023239"/>
    </source>
</evidence>
<dbReference type="NCBIfam" id="NF004582">
    <property type="entry name" value="PRK05928.1-1"/>
    <property type="match status" value="1"/>
</dbReference>
<dbReference type="GO" id="GO:0006782">
    <property type="term" value="P:protoporphyrinogen IX biosynthetic process"/>
    <property type="evidence" value="ECO:0007669"/>
    <property type="project" value="UniProtKB-UniRule"/>
</dbReference>
<comment type="similarity">
    <text evidence="2 9">Belongs to the uroporphyrinogen-III synthase family.</text>
</comment>
<dbReference type="EMBL" id="CP093245">
    <property type="protein sequence ID" value="UNH30581.1"/>
    <property type="molecule type" value="Genomic_DNA"/>
</dbReference>
<dbReference type="PANTHER" id="PTHR38042">
    <property type="entry name" value="UROPORPHYRINOGEN-III SYNTHASE, CHLOROPLASTIC"/>
    <property type="match status" value="1"/>
</dbReference>
<dbReference type="Pfam" id="PF02602">
    <property type="entry name" value="HEM4"/>
    <property type="match status" value="1"/>
</dbReference>
<dbReference type="EC" id="4.2.1.75" evidence="3 9"/>
<dbReference type="Proteomes" id="UP000829116">
    <property type="component" value="Chromosome"/>
</dbReference>
<keyword evidence="5 9" id="KW-0627">Porphyrin biosynthesis</keyword>
<dbReference type="Gene3D" id="3.40.50.10090">
    <property type="match status" value="2"/>
</dbReference>
<gene>
    <name evidence="10" type="primary">hemD</name>
    <name evidence="10" type="ORF">MNY72_14850</name>
</gene>
<evidence type="ECO:0000256" key="2">
    <source>
        <dbReference type="ARBA" id="ARBA00008133"/>
    </source>
</evidence>
<comment type="function">
    <text evidence="6 9">Catalyzes cyclization of the linear tetrapyrrole, hydroxymethylbilane, to the macrocyclic uroporphyrinogen III.</text>
</comment>
<evidence type="ECO:0000256" key="5">
    <source>
        <dbReference type="ARBA" id="ARBA00023244"/>
    </source>
</evidence>
<keyword evidence="4 9" id="KW-0456">Lyase</keyword>
<organism evidence="10 11">
    <name type="scientific">Moellerella wisconsensis</name>
    <dbReference type="NCBI Taxonomy" id="158849"/>
    <lineage>
        <taxon>Bacteria</taxon>
        <taxon>Pseudomonadati</taxon>
        <taxon>Pseudomonadota</taxon>
        <taxon>Gammaproteobacteria</taxon>
        <taxon>Enterobacterales</taxon>
        <taxon>Morganellaceae</taxon>
        <taxon>Moellerella</taxon>
    </lineage>
</organism>
<evidence type="ECO:0000256" key="1">
    <source>
        <dbReference type="ARBA" id="ARBA00004772"/>
    </source>
</evidence>
<sequence length="251" mass="28023">MSILVTRPSPNGEQLVELLKTQGLTAYHAPLIDIIPGSELPNLPTKLDQLESTDLVFLLSKNAVWYANLRLQQAGLSWPDKLSYYGIGGSTGKMFQQITGRTIVWPENGETSEILLALPELQFLEGKKVLLLRGNGGRELLASTLRSRGAYIDYCECYSRQAISYEISLFNAQWRTKNISTIVVTSGQQLNLLTHLIADNYQDWWHTRHLLVVSHRIANIAHDMGWKNIDVANSADNNALLNALISTDMGC</sequence>
<dbReference type="SUPFAM" id="SSF69618">
    <property type="entry name" value="HemD-like"/>
    <property type="match status" value="1"/>
</dbReference>
<dbReference type="InterPro" id="IPR003754">
    <property type="entry name" value="4pyrrol_synth_uPrphyn_synth"/>
</dbReference>
<protein>
    <recommendedName>
        <fullName evidence="7 9">Uroporphyrinogen-III synthase</fullName>
        <ecNumber evidence="3 9">4.2.1.75</ecNumber>
    </recommendedName>
</protein>
<dbReference type="CDD" id="cd06578">
    <property type="entry name" value="HemD"/>
    <property type="match status" value="1"/>
</dbReference>
<dbReference type="GO" id="GO:0006780">
    <property type="term" value="P:uroporphyrinogen III biosynthetic process"/>
    <property type="evidence" value="ECO:0007669"/>
    <property type="project" value="UniProtKB-UniRule"/>
</dbReference>
<dbReference type="PANTHER" id="PTHR38042:SF1">
    <property type="entry name" value="UROPORPHYRINOGEN-III SYNTHASE, CHLOROPLASTIC"/>
    <property type="match status" value="1"/>
</dbReference>
<evidence type="ECO:0000313" key="11">
    <source>
        <dbReference type="Proteomes" id="UP000829116"/>
    </source>
</evidence>
<evidence type="ECO:0000256" key="3">
    <source>
        <dbReference type="ARBA" id="ARBA00013109"/>
    </source>
</evidence>
<evidence type="ECO:0000256" key="8">
    <source>
        <dbReference type="ARBA" id="ARBA00048617"/>
    </source>
</evidence>
<comment type="pathway">
    <text evidence="1 9">Porphyrin-containing compound metabolism; protoporphyrin-IX biosynthesis; coproporphyrinogen-III from 5-aminolevulinate: step 3/4.</text>
</comment>
<comment type="catalytic activity">
    <reaction evidence="8 9">
        <text>hydroxymethylbilane = uroporphyrinogen III + H2O</text>
        <dbReference type="Rhea" id="RHEA:18965"/>
        <dbReference type="ChEBI" id="CHEBI:15377"/>
        <dbReference type="ChEBI" id="CHEBI:57308"/>
        <dbReference type="ChEBI" id="CHEBI:57845"/>
        <dbReference type="EC" id="4.2.1.75"/>
    </reaction>
</comment>
<reference evidence="10" key="1">
    <citation type="submission" date="2022-03" db="EMBL/GenBank/DDBJ databases">
        <title>ESBL-producing Moellerella wisconsensis and Escherichia marmotae isolated from wild game meat.</title>
        <authorList>
            <person name="Biggel M."/>
        </authorList>
    </citation>
    <scope>NUCLEOTIDE SEQUENCE</scope>
    <source>
        <strain evidence="10">W51</strain>
    </source>
</reference>
<evidence type="ECO:0000256" key="9">
    <source>
        <dbReference type="RuleBase" id="RU366031"/>
    </source>
</evidence>
<proteinExistence type="inferred from homology"/>
<dbReference type="GO" id="GO:0004852">
    <property type="term" value="F:uroporphyrinogen-III synthase activity"/>
    <property type="evidence" value="ECO:0007669"/>
    <property type="project" value="UniProtKB-UniRule"/>
</dbReference>